<reference evidence="9 10" key="1">
    <citation type="journal article" date="2010" name="Science">
        <title>Genomic analysis of organismal complexity in the multicellular green alga Volvox carteri.</title>
        <authorList>
            <person name="Prochnik S.E."/>
            <person name="Umen J."/>
            <person name="Nedelcu A.M."/>
            <person name="Hallmann A."/>
            <person name="Miller S.M."/>
            <person name="Nishii I."/>
            <person name="Ferris P."/>
            <person name="Kuo A."/>
            <person name="Mitros T."/>
            <person name="Fritz-Laylin L.K."/>
            <person name="Hellsten U."/>
            <person name="Chapman J."/>
            <person name="Simakov O."/>
            <person name="Rensing S.A."/>
            <person name="Terry A."/>
            <person name="Pangilinan J."/>
            <person name="Kapitonov V."/>
            <person name="Jurka J."/>
            <person name="Salamov A."/>
            <person name="Shapiro H."/>
            <person name="Schmutz J."/>
            <person name="Grimwood J."/>
            <person name="Lindquist E."/>
            <person name="Lucas S."/>
            <person name="Grigoriev I.V."/>
            <person name="Schmitt R."/>
            <person name="Kirk D."/>
            <person name="Rokhsar D.S."/>
        </authorList>
    </citation>
    <scope>NUCLEOTIDE SEQUENCE [LARGE SCALE GENOMIC DNA]</scope>
    <source>
        <strain evidence="10">f. Nagariensis / Eve</strain>
    </source>
</reference>
<dbReference type="KEGG" id="vcn:VOLCADRAFT_89673"/>
<feature type="compositionally biased region" description="Low complexity" evidence="6">
    <location>
        <begin position="200"/>
        <end position="209"/>
    </location>
</feature>
<feature type="transmembrane region" description="Helical" evidence="7">
    <location>
        <begin position="944"/>
        <end position="965"/>
    </location>
</feature>
<evidence type="ECO:0000313" key="9">
    <source>
        <dbReference type="EMBL" id="EFJ49820.1"/>
    </source>
</evidence>
<dbReference type="InParanoid" id="D8TRS3"/>
<feature type="transmembrane region" description="Helical" evidence="7">
    <location>
        <begin position="881"/>
        <end position="900"/>
    </location>
</feature>
<evidence type="ECO:0000256" key="7">
    <source>
        <dbReference type="SAM" id="Phobius"/>
    </source>
</evidence>
<dbReference type="GO" id="GO:0000987">
    <property type="term" value="F:cis-regulatory region sequence-specific DNA binding"/>
    <property type="evidence" value="ECO:0007669"/>
    <property type="project" value="TreeGrafter"/>
</dbReference>
<dbReference type="InterPro" id="IPR003388">
    <property type="entry name" value="Reticulon"/>
</dbReference>
<proteinExistence type="predicted"/>
<evidence type="ECO:0000256" key="6">
    <source>
        <dbReference type="SAM" id="MobiDB-lite"/>
    </source>
</evidence>
<feature type="region of interest" description="Disordered" evidence="6">
    <location>
        <begin position="529"/>
        <end position="548"/>
    </location>
</feature>
<dbReference type="GeneID" id="9618497"/>
<keyword evidence="10" id="KW-1185">Reference proteome</keyword>
<feature type="region of interest" description="Disordered" evidence="6">
    <location>
        <begin position="803"/>
        <end position="831"/>
    </location>
</feature>
<organism evidence="10">
    <name type="scientific">Volvox carteri f. nagariensis</name>
    <dbReference type="NCBI Taxonomy" id="3068"/>
    <lineage>
        <taxon>Eukaryota</taxon>
        <taxon>Viridiplantae</taxon>
        <taxon>Chlorophyta</taxon>
        <taxon>core chlorophytes</taxon>
        <taxon>Chlorophyceae</taxon>
        <taxon>CS clade</taxon>
        <taxon>Chlamydomonadales</taxon>
        <taxon>Volvocaceae</taxon>
        <taxon>Volvox</taxon>
    </lineage>
</organism>
<evidence type="ECO:0000256" key="1">
    <source>
        <dbReference type="ARBA" id="ARBA00004477"/>
    </source>
</evidence>
<feature type="domain" description="Reticulon" evidence="8">
    <location>
        <begin position="737"/>
        <end position="935"/>
    </location>
</feature>
<keyword evidence="5 7" id="KW-0472">Membrane</keyword>
<dbReference type="PANTHER" id="PTHR14596:SF72">
    <property type="entry name" value="ZINC FINGER PROTEIN MSN2-RELATED"/>
    <property type="match status" value="1"/>
</dbReference>
<evidence type="ECO:0000256" key="4">
    <source>
        <dbReference type="ARBA" id="ARBA00022989"/>
    </source>
</evidence>
<feature type="compositionally biased region" description="Polar residues" evidence="6">
    <location>
        <begin position="1"/>
        <end position="14"/>
    </location>
</feature>
<dbReference type="RefSeq" id="XP_002949327.1">
    <property type="nucleotide sequence ID" value="XM_002949281.1"/>
</dbReference>
<feature type="region of interest" description="Disordered" evidence="6">
    <location>
        <begin position="565"/>
        <end position="593"/>
    </location>
</feature>
<feature type="region of interest" description="Disordered" evidence="6">
    <location>
        <begin position="184"/>
        <end position="227"/>
    </location>
</feature>
<sequence length="1041" mass="108694">MQQSSHAMNNKNCKSGTGAGSSSSCNSGGGSGMLGSDMAGVGKVTGGASEGQRTGFAADGADSEDVCWLCLSAEEEGLGPLVAPCRPTGSAAPPPPAAEAPPAYMRISYNGRSHKIRVRPGPEGTRQFIEDCRQLLNIPPHMEFDVVFHCKEPATQSDLRFRGLDAFDAAVYCASLANHAALQQQQQHQHGLQHEPPQPQQQQHLLTQPPTTPCPLPPPPPPPPRALVRATSEVADELARMAAEAAVAASSAAAAAAEANAAAAALAENVVLYTDYLDTPLNEPQQQQQQQPLQYIRQQLHVLQPQPQLQDGHGGWQPQPPSPEATASMGPGLRTSSNNNGGSSSSSSNRNNEGTSRSRTRSLSVSYSHGRSRRQRRADGLSSNTLQVPRPAASGSDPTPAVFGSYDVGSDVTIGLVSSGGNVGALGTNNTFVGPMHPVGDDNALGESSTVGSGSGNSGSMGSLASGLAAASPALSLSMIAESGAGHQLIHARYSDKPSKVGRKSDDVSEAQGVASWVEEYLMVDQRDTTAQGAAAASPPREAPLPLGAELDDVPLRDLQTVSRGWGSRGRLRSSATARPPMPPTRASKGVAASRLDSLGVPLEADEVELIDDIRGGPRISASGGINEGGGGGSSSGGGSASHAAQAALRVSGTVVNAMVVGLSPWRWFGNGNSSPIGMAPDQGPGPGQFTELDRGLKETGEVVVSAGGGEQPVAAHVDRTVASPSAAPSLEAVHAVRDVLVWRNPWRTSRVFGAGLYMAVCVRQLTKGHELLQPSTAVFALCFLLLLRNVVREAVSTYRRTQQQQQQQQHDQHRQALEDRDADECSPSQALDQEEVERRKAAMLLHQRLEAAFQRAAVGAARYGAALLVLGWALLSGRRAITSALVAALLWLGMVLGELRLISQPTFWLLCYVAAFTIPAAYYRCRHAMDAGVEAALRFVVRVLVSGTRVALVSAAGVAVVLVVVLPLNFVLRMSLATGAAFAVLLWQSELGLRQRLRSGGGTWSGGARVIGQVQGQLPGGGSSGGQLLRGGLHGQVHAD</sequence>
<dbReference type="Proteomes" id="UP000001058">
    <property type="component" value="Unassembled WGS sequence"/>
</dbReference>
<dbReference type="GO" id="GO:0000981">
    <property type="term" value="F:DNA-binding transcription factor activity, RNA polymerase II-specific"/>
    <property type="evidence" value="ECO:0007669"/>
    <property type="project" value="TreeGrafter"/>
</dbReference>
<feature type="compositionally biased region" description="Pro residues" evidence="6">
    <location>
        <begin position="210"/>
        <end position="225"/>
    </location>
</feature>
<evidence type="ECO:0000313" key="10">
    <source>
        <dbReference type="Proteomes" id="UP000001058"/>
    </source>
</evidence>
<dbReference type="EMBL" id="GL378334">
    <property type="protein sequence ID" value="EFJ49820.1"/>
    <property type="molecule type" value="Genomic_DNA"/>
</dbReference>
<keyword evidence="4 7" id="KW-1133">Transmembrane helix</keyword>
<feature type="transmembrane region" description="Helical" evidence="7">
    <location>
        <begin position="906"/>
        <end position="924"/>
    </location>
</feature>
<feature type="compositionally biased region" description="Basic and acidic residues" evidence="6">
    <location>
        <begin position="811"/>
        <end position="820"/>
    </location>
</feature>
<keyword evidence="3" id="KW-0256">Endoplasmic reticulum</keyword>
<dbReference type="GO" id="GO:0005789">
    <property type="term" value="C:endoplasmic reticulum membrane"/>
    <property type="evidence" value="ECO:0007669"/>
    <property type="project" value="UniProtKB-SubCell"/>
</dbReference>
<gene>
    <name evidence="9" type="ORF">VOLCADRAFT_89673</name>
</gene>
<feature type="region of interest" description="Disordered" evidence="6">
    <location>
        <begin position="616"/>
        <end position="641"/>
    </location>
</feature>
<evidence type="ECO:0000256" key="2">
    <source>
        <dbReference type="ARBA" id="ARBA00022692"/>
    </source>
</evidence>
<protein>
    <recommendedName>
        <fullName evidence="8">Reticulon domain-containing protein</fullName>
    </recommendedName>
</protein>
<dbReference type="Pfam" id="PF02453">
    <property type="entry name" value="Reticulon"/>
    <property type="match status" value="1"/>
</dbReference>
<feature type="region of interest" description="Disordered" evidence="6">
    <location>
        <begin position="1"/>
        <end position="28"/>
    </location>
</feature>
<evidence type="ECO:0000256" key="3">
    <source>
        <dbReference type="ARBA" id="ARBA00022824"/>
    </source>
</evidence>
<dbReference type="PANTHER" id="PTHR14596">
    <property type="entry name" value="ZINC FINGER PROTEIN"/>
    <property type="match status" value="1"/>
</dbReference>
<dbReference type="AlphaFoldDB" id="D8TRS3"/>
<name>D8TRS3_VOLCA</name>
<keyword evidence="2 7" id="KW-0812">Transmembrane</keyword>
<evidence type="ECO:0000256" key="5">
    <source>
        <dbReference type="ARBA" id="ARBA00023136"/>
    </source>
</evidence>
<accession>D8TRS3</accession>
<dbReference type="GO" id="GO:0005634">
    <property type="term" value="C:nucleus"/>
    <property type="evidence" value="ECO:0007669"/>
    <property type="project" value="TreeGrafter"/>
</dbReference>
<feature type="region of interest" description="Disordered" evidence="6">
    <location>
        <begin position="307"/>
        <end position="399"/>
    </location>
</feature>
<dbReference type="GO" id="GO:0042594">
    <property type="term" value="P:response to starvation"/>
    <property type="evidence" value="ECO:0007669"/>
    <property type="project" value="TreeGrafter"/>
</dbReference>
<comment type="subcellular location">
    <subcellularLocation>
        <location evidence="1">Endoplasmic reticulum membrane</location>
        <topology evidence="1">Multi-pass membrane protein</topology>
    </subcellularLocation>
</comment>
<feature type="compositionally biased region" description="Gly residues" evidence="6">
    <location>
        <begin position="626"/>
        <end position="640"/>
    </location>
</feature>
<evidence type="ECO:0000259" key="8">
    <source>
        <dbReference type="Pfam" id="PF02453"/>
    </source>
</evidence>
<feature type="transmembrane region" description="Helical" evidence="7">
    <location>
        <begin position="971"/>
        <end position="989"/>
    </location>
</feature>
<feature type="compositionally biased region" description="Low complexity" evidence="6">
    <location>
        <begin position="334"/>
        <end position="368"/>
    </location>
</feature>
<dbReference type="OrthoDB" id="548532at2759"/>